<dbReference type="Pfam" id="PF12728">
    <property type="entry name" value="HTH_17"/>
    <property type="match status" value="1"/>
</dbReference>
<organism evidence="2 3">
    <name type="scientific">Arthrobacter methylotrophus</name>
    <dbReference type="NCBI Taxonomy" id="121291"/>
    <lineage>
        <taxon>Bacteria</taxon>
        <taxon>Bacillati</taxon>
        <taxon>Actinomycetota</taxon>
        <taxon>Actinomycetes</taxon>
        <taxon>Micrococcales</taxon>
        <taxon>Micrococcaceae</taxon>
        <taxon>Arthrobacter</taxon>
    </lineage>
</organism>
<protein>
    <submittedName>
        <fullName evidence="2">Helix-turn-helix domain-containing protein</fullName>
    </submittedName>
</protein>
<keyword evidence="3" id="KW-1185">Reference proteome</keyword>
<gene>
    <name evidence="2" type="ORF">ACFFPI_15905</name>
</gene>
<evidence type="ECO:0000313" key="3">
    <source>
        <dbReference type="Proteomes" id="UP001589536"/>
    </source>
</evidence>
<dbReference type="Proteomes" id="UP001589536">
    <property type="component" value="Unassembled WGS sequence"/>
</dbReference>
<dbReference type="InterPro" id="IPR010093">
    <property type="entry name" value="SinI_DNA-bd"/>
</dbReference>
<proteinExistence type="predicted"/>
<dbReference type="InterPro" id="IPR041657">
    <property type="entry name" value="HTH_17"/>
</dbReference>
<dbReference type="SUPFAM" id="SSF46955">
    <property type="entry name" value="Putative DNA-binding domain"/>
    <property type="match status" value="1"/>
</dbReference>
<dbReference type="EMBL" id="JBHMBH010000036">
    <property type="protein sequence ID" value="MFB9715587.1"/>
    <property type="molecule type" value="Genomic_DNA"/>
</dbReference>
<evidence type="ECO:0000259" key="1">
    <source>
        <dbReference type="Pfam" id="PF12728"/>
    </source>
</evidence>
<dbReference type="RefSeq" id="WP_345050683.1">
    <property type="nucleotide sequence ID" value="NZ_BAABED010000001.1"/>
</dbReference>
<sequence length="83" mass="9759">MNDAPMMTVADLAARLNVSRELVYRMCRSRKWPHSRIGQLYRFNEDHYQAIIATPVLPERKPRTQRERITALLRSTSYTPPTD</sequence>
<accession>A0ABV5UTR4</accession>
<feature type="domain" description="Helix-turn-helix" evidence="1">
    <location>
        <begin position="6"/>
        <end position="46"/>
    </location>
</feature>
<dbReference type="NCBIfam" id="TIGR01764">
    <property type="entry name" value="excise"/>
    <property type="match status" value="1"/>
</dbReference>
<dbReference type="InterPro" id="IPR009061">
    <property type="entry name" value="DNA-bd_dom_put_sf"/>
</dbReference>
<comment type="caution">
    <text evidence="2">The sequence shown here is derived from an EMBL/GenBank/DDBJ whole genome shotgun (WGS) entry which is preliminary data.</text>
</comment>
<evidence type="ECO:0000313" key="2">
    <source>
        <dbReference type="EMBL" id="MFB9715587.1"/>
    </source>
</evidence>
<reference evidence="2 3" key="1">
    <citation type="submission" date="2024-09" db="EMBL/GenBank/DDBJ databases">
        <authorList>
            <person name="Sun Q."/>
            <person name="Mori K."/>
        </authorList>
    </citation>
    <scope>NUCLEOTIDE SEQUENCE [LARGE SCALE GENOMIC DNA]</scope>
    <source>
        <strain evidence="2 3">JCM 13519</strain>
    </source>
</reference>
<name>A0ABV5UTR4_9MICC</name>